<feature type="compositionally biased region" description="Low complexity" evidence="14">
    <location>
        <begin position="15"/>
        <end position="28"/>
    </location>
</feature>
<evidence type="ECO:0000256" key="7">
    <source>
        <dbReference type="ARBA" id="ARBA00023004"/>
    </source>
</evidence>
<dbReference type="GO" id="GO:0038023">
    <property type="term" value="F:signaling receptor activity"/>
    <property type="evidence" value="ECO:0007669"/>
    <property type="project" value="InterPro"/>
</dbReference>
<dbReference type="AlphaFoldDB" id="A0A7Y9LJH9"/>
<gene>
    <name evidence="16" type="ORF">FHW18_001260</name>
</gene>
<protein>
    <submittedName>
        <fullName evidence="16">Iron complex outermembrane receptor protein</fullName>
    </submittedName>
</protein>
<accession>A0A7Y9LJH9</accession>
<evidence type="ECO:0000256" key="14">
    <source>
        <dbReference type="SAM" id="MobiDB-lite"/>
    </source>
</evidence>
<evidence type="ECO:0000256" key="4">
    <source>
        <dbReference type="ARBA" id="ARBA00022452"/>
    </source>
</evidence>
<dbReference type="Gene3D" id="3.55.50.30">
    <property type="match status" value="1"/>
</dbReference>
<comment type="caution">
    <text evidence="16">The sequence shown here is derived from an EMBL/GenBank/DDBJ whole genome shotgun (WGS) entry which is preliminary data.</text>
</comment>
<keyword evidence="5" id="KW-0406">Ion transport</keyword>
<dbReference type="PANTHER" id="PTHR32552">
    <property type="entry name" value="FERRICHROME IRON RECEPTOR-RELATED"/>
    <property type="match status" value="1"/>
</dbReference>
<dbReference type="EMBL" id="JACBYR010000001">
    <property type="protein sequence ID" value="NYE81989.1"/>
    <property type="molecule type" value="Genomic_DNA"/>
</dbReference>
<dbReference type="InterPro" id="IPR037066">
    <property type="entry name" value="Plug_dom_sf"/>
</dbReference>
<dbReference type="GO" id="GO:0009279">
    <property type="term" value="C:cell outer membrane"/>
    <property type="evidence" value="ECO:0007669"/>
    <property type="project" value="UniProtKB-SubCell"/>
</dbReference>
<dbReference type="SUPFAM" id="SSF56935">
    <property type="entry name" value="Porins"/>
    <property type="match status" value="1"/>
</dbReference>
<evidence type="ECO:0000256" key="10">
    <source>
        <dbReference type="ARBA" id="ARBA00023170"/>
    </source>
</evidence>
<comment type="subcellular location">
    <subcellularLocation>
        <location evidence="1 12">Cell outer membrane</location>
        <topology evidence="1 12">Multi-pass membrane protein</topology>
    </subcellularLocation>
</comment>
<dbReference type="PROSITE" id="PS52016">
    <property type="entry name" value="TONB_DEPENDENT_REC_3"/>
    <property type="match status" value="1"/>
</dbReference>
<sequence length="832" mass="88158">MIRQHPRAALPNAGRAPRATPRSTTSSTKHADRVATHSLCAIALACSAAFGMATAPEYASAQNAPLPTTTMSVALPEQPLAQTLNALSRQSGVAIGADGALLAGRTAPPLQGSLTLQQALDTALRGSGLVPVRSGPGTITIQRQAAGSAAISTLPAVSVTADAIASGLPAPYAGGQVARGSRLGILGNKDMLDTPFSATQYTSQLIEDQQAQNLGDILVNDPAIRNTYSRDAGRDEFNIRGFTLFNYDISFNGLYGMSPRDSSSLIGVERVDVLRGPNALLNGMAPAGSVGGAINLVPKRAGPEPLNRVTLSYMEGGQFGTHVDLARRFGENKEWGVRLNAIRRSGDTPVDHSSAALSAVALGVDYQGDKVRLEADVNYQKRRTGARSGLLLPDSGVAIGRAPDNKTNFLPDWTYWDVKELAATVRGEIDLSSNLTAYGAAGAMNYDFTSLQTSFLLQDPAGSLIGRPVRLNQYVDTRTAEGGVRGKFATGGLQHVAVASVSTLTMNSGSRRQNGSVISSNLYSPVFNARPEIAIADGVPKTGQTRLNSIALADTISMADQRLQLTLGARRQQVESSNFDAVTSNRIDPSYKKSAITPVAALVFKVTPVLSVYGNYIEGLTQGPTAPADAINANQMFPPSKAKQMEVGTKYDFGRFAATFSAFQIERANGYRNPATNVFGVDGQQRNRGLELVTQGEVATGVRLLAGAAFTDGKLTRTEGGLNDGRNAPAVPRFQFNAAAEWDTPFLVGLTLTTRAVRTSSQFVDTENVQQIPGWTRFDVGARYRFVAGKTPITIRAAIENVADKNYWQSAARQGLTIGAPRTLLLSLSADI</sequence>
<reference evidence="16 17" key="1">
    <citation type="submission" date="2020-07" db="EMBL/GenBank/DDBJ databases">
        <title>Genomic Encyclopedia of Type Strains, Phase IV (KMG-V): Genome sequencing to study the core and pangenomes of soil and plant-associated prokaryotes.</title>
        <authorList>
            <person name="Whitman W."/>
        </authorList>
    </citation>
    <scope>NUCLEOTIDE SEQUENCE [LARGE SCALE GENOMIC DNA]</scope>
    <source>
        <strain evidence="16 17">SAS40</strain>
    </source>
</reference>
<keyword evidence="5" id="KW-0410">Iron transport</keyword>
<dbReference type="GO" id="GO:0015344">
    <property type="term" value="F:siderophore uptake transmembrane transporter activity"/>
    <property type="evidence" value="ECO:0007669"/>
    <property type="project" value="TreeGrafter"/>
</dbReference>
<dbReference type="GO" id="GO:0015891">
    <property type="term" value="P:siderophore transport"/>
    <property type="evidence" value="ECO:0007669"/>
    <property type="project" value="InterPro"/>
</dbReference>
<evidence type="ECO:0000256" key="5">
    <source>
        <dbReference type="ARBA" id="ARBA00022496"/>
    </source>
</evidence>
<evidence type="ECO:0000256" key="8">
    <source>
        <dbReference type="ARBA" id="ARBA00023077"/>
    </source>
</evidence>
<dbReference type="Pfam" id="PF00593">
    <property type="entry name" value="TonB_dep_Rec_b-barrel"/>
    <property type="match status" value="1"/>
</dbReference>
<evidence type="ECO:0000256" key="12">
    <source>
        <dbReference type="PROSITE-ProRule" id="PRU01360"/>
    </source>
</evidence>
<evidence type="ECO:0000256" key="13">
    <source>
        <dbReference type="RuleBase" id="RU003357"/>
    </source>
</evidence>
<name>A0A7Y9LJH9_9BURK</name>
<dbReference type="NCBIfam" id="TIGR01783">
    <property type="entry name" value="TonB-siderophor"/>
    <property type="match status" value="1"/>
</dbReference>
<keyword evidence="17" id="KW-1185">Reference proteome</keyword>
<dbReference type="Proteomes" id="UP000542125">
    <property type="component" value="Unassembled WGS sequence"/>
</dbReference>
<keyword evidence="3 12" id="KW-0813">Transport</keyword>
<dbReference type="InterPro" id="IPR010105">
    <property type="entry name" value="TonB_sidphr_rcpt"/>
</dbReference>
<dbReference type="Gene3D" id="2.170.130.10">
    <property type="entry name" value="TonB-dependent receptor, plug domain"/>
    <property type="match status" value="1"/>
</dbReference>
<dbReference type="Pfam" id="PF07660">
    <property type="entry name" value="STN"/>
    <property type="match status" value="1"/>
</dbReference>
<proteinExistence type="inferred from homology"/>
<evidence type="ECO:0000256" key="11">
    <source>
        <dbReference type="ARBA" id="ARBA00023237"/>
    </source>
</evidence>
<evidence type="ECO:0000313" key="16">
    <source>
        <dbReference type="EMBL" id="NYE81989.1"/>
    </source>
</evidence>
<dbReference type="Gene3D" id="2.40.170.20">
    <property type="entry name" value="TonB-dependent receptor, beta-barrel domain"/>
    <property type="match status" value="1"/>
</dbReference>
<keyword evidence="10 16" id="KW-0675">Receptor</keyword>
<dbReference type="InterPro" id="IPR011662">
    <property type="entry name" value="Secretin/TonB_short_N"/>
</dbReference>
<dbReference type="InterPro" id="IPR000531">
    <property type="entry name" value="Beta-barrel_TonB"/>
</dbReference>
<keyword evidence="11 12" id="KW-0998">Cell outer membrane</keyword>
<keyword evidence="7" id="KW-0408">Iron</keyword>
<dbReference type="RefSeq" id="WP_257022181.1">
    <property type="nucleotide sequence ID" value="NZ_JACBYR010000001.1"/>
</dbReference>
<evidence type="ECO:0000259" key="15">
    <source>
        <dbReference type="SMART" id="SM00965"/>
    </source>
</evidence>
<dbReference type="InterPro" id="IPR012910">
    <property type="entry name" value="Plug_dom"/>
</dbReference>
<evidence type="ECO:0000256" key="3">
    <source>
        <dbReference type="ARBA" id="ARBA00022448"/>
    </source>
</evidence>
<feature type="region of interest" description="Disordered" evidence="14">
    <location>
        <begin position="1"/>
        <end position="32"/>
    </location>
</feature>
<dbReference type="InterPro" id="IPR036942">
    <property type="entry name" value="Beta-barrel_TonB_sf"/>
</dbReference>
<keyword evidence="4 12" id="KW-1134">Transmembrane beta strand</keyword>
<comment type="similarity">
    <text evidence="2 12 13">Belongs to the TonB-dependent receptor family.</text>
</comment>
<keyword evidence="6 12" id="KW-0812">Transmembrane</keyword>
<feature type="domain" description="Secretin/TonB short N-terminal" evidence="15">
    <location>
        <begin position="93"/>
        <end position="144"/>
    </location>
</feature>
<dbReference type="PANTHER" id="PTHR32552:SF82">
    <property type="entry name" value="FCUA PROTEIN"/>
    <property type="match status" value="1"/>
</dbReference>
<dbReference type="CDD" id="cd01347">
    <property type="entry name" value="ligand_gated_channel"/>
    <property type="match status" value="1"/>
</dbReference>
<evidence type="ECO:0000256" key="1">
    <source>
        <dbReference type="ARBA" id="ARBA00004571"/>
    </source>
</evidence>
<keyword evidence="8 13" id="KW-0798">TonB box</keyword>
<evidence type="ECO:0000256" key="2">
    <source>
        <dbReference type="ARBA" id="ARBA00009810"/>
    </source>
</evidence>
<dbReference type="Pfam" id="PF07715">
    <property type="entry name" value="Plug"/>
    <property type="match status" value="1"/>
</dbReference>
<dbReference type="InterPro" id="IPR039426">
    <property type="entry name" value="TonB-dep_rcpt-like"/>
</dbReference>
<evidence type="ECO:0000256" key="6">
    <source>
        <dbReference type="ARBA" id="ARBA00022692"/>
    </source>
</evidence>
<evidence type="ECO:0000313" key="17">
    <source>
        <dbReference type="Proteomes" id="UP000542125"/>
    </source>
</evidence>
<keyword evidence="9 12" id="KW-0472">Membrane</keyword>
<organism evidence="16 17">
    <name type="scientific">Pigmentiphaga litoralis</name>
    <dbReference type="NCBI Taxonomy" id="516702"/>
    <lineage>
        <taxon>Bacteria</taxon>
        <taxon>Pseudomonadati</taxon>
        <taxon>Pseudomonadota</taxon>
        <taxon>Betaproteobacteria</taxon>
        <taxon>Burkholderiales</taxon>
        <taxon>Alcaligenaceae</taxon>
        <taxon>Pigmentiphaga</taxon>
    </lineage>
</organism>
<evidence type="ECO:0000256" key="9">
    <source>
        <dbReference type="ARBA" id="ARBA00023136"/>
    </source>
</evidence>
<dbReference type="SMART" id="SM00965">
    <property type="entry name" value="STN"/>
    <property type="match status" value="1"/>
</dbReference>